<dbReference type="InterPro" id="IPR053154">
    <property type="entry name" value="c-di-AMP_regulator"/>
</dbReference>
<dbReference type="PANTHER" id="PTHR37804:SF1">
    <property type="entry name" value="CDAA REGULATORY PROTEIN CDAR"/>
    <property type="match status" value="1"/>
</dbReference>
<dbReference type="RefSeq" id="WP_055096415.1">
    <property type="nucleotide sequence ID" value="NZ_AP023322.1"/>
</dbReference>
<gene>
    <name evidence="2" type="ORF">Cop2CBH44_08050</name>
</gene>
<dbReference type="Gene3D" id="2.170.120.30">
    <property type="match status" value="1"/>
</dbReference>
<reference evidence="3" key="1">
    <citation type="submission" date="2020-07" db="EMBL/GenBank/DDBJ databases">
        <title>Complete genome sequencing of Coprobacter sp. strain 2CBH44.</title>
        <authorList>
            <person name="Sakamoto M."/>
            <person name="Murakami T."/>
            <person name="Mori H."/>
        </authorList>
    </citation>
    <scope>NUCLEOTIDE SEQUENCE [LARGE SCALE GENOMIC DNA]</scope>
    <source>
        <strain evidence="3">2CBH44</strain>
    </source>
</reference>
<dbReference type="PANTHER" id="PTHR37804">
    <property type="entry name" value="CDAA REGULATORY PROTEIN CDAR"/>
    <property type="match status" value="1"/>
</dbReference>
<evidence type="ECO:0000313" key="3">
    <source>
        <dbReference type="Proteomes" id="UP000594042"/>
    </source>
</evidence>
<evidence type="ECO:0000256" key="1">
    <source>
        <dbReference type="SAM" id="Phobius"/>
    </source>
</evidence>
<sequence length="338" mass="38498">MKKNNFRYIRLKWVKSRNKLYALLRSDRSREILTFMFFLVISFIFWVLQSLNEDVESSFSLNVKYVNVPEKVVFTNKLPDEIDVRLRDKGTTLMGYLMERMPVIEIDFDQYKNNRGVFVVTSSQLSTLVRKQLKNTTTLLSVSPDSIPVYYTNNSGKKYKIRLIGSFSTVPQCVMNGEIKMSIDSATVYAPLSILKNIKEITTDSFALKSLSDTARISLNLTYIRGAKIVPEKVEVTIPIEEVTTKKLTLSVAPQNLPTGISMLTFPANVQINCMIPVSKFSKIHADDFSVGVDYNQLKDHIGKKVAVQVLRKPPFVNNVQVTPDSVEYILEEKVGLW</sequence>
<protein>
    <recommendedName>
        <fullName evidence="4">YbbR-like domain-containing protein</fullName>
    </recommendedName>
</protein>
<keyword evidence="3" id="KW-1185">Reference proteome</keyword>
<name>A0A7G1HUL1_9BACT</name>
<dbReference type="EMBL" id="AP023322">
    <property type="protein sequence ID" value="BCI62452.1"/>
    <property type="molecule type" value="Genomic_DNA"/>
</dbReference>
<keyword evidence="1" id="KW-0472">Membrane</keyword>
<dbReference type="KEGG" id="copr:Cop2CBH44_08050"/>
<dbReference type="Proteomes" id="UP000594042">
    <property type="component" value="Chromosome"/>
</dbReference>
<dbReference type="AlphaFoldDB" id="A0A7G1HUL1"/>
<dbReference type="Gene3D" id="2.170.120.40">
    <property type="entry name" value="YbbR-like domain"/>
    <property type="match status" value="1"/>
</dbReference>
<organism evidence="2 3">
    <name type="scientific">Coprobacter secundus subsp. similis</name>
    <dbReference type="NCBI Taxonomy" id="2751153"/>
    <lineage>
        <taxon>Bacteria</taxon>
        <taxon>Pseudomonadati</taxon>
        <taxon>Bacteroidota</taxon>
        <taxon>Bacteroidia</taxon>
        <taxon>Bacteroidales</taxon>
        <taxon>Barnesiellaceae</taxon>
        <taxon>Coprobacter</taxon>
    </lineage>
</organism>
<proteinExistence type="predicted"/>
<accession>A0A7G1HUL1</accession>
<keyword evidence="1" id="KW-0812">Transmembrane</keyword>
<keyword evidence="1" id="KW-1133">Transmembrane helix</keyword>
<feature type="transmembrane region" description="Helical" evidence="1">
    <location>
        <begin position="32"/>
        <end position="51"/>
    </location>
</feature>
<evidence type="ECO:0008006" key="4">
    <source>
        <dbReference type="Google" id="ProtNLM"/>
    </source>
</evidence>
<evidence type="ECO:0000313" key="2">
    <source>
        <dbReference type="EMBL" id="BCI62452.1"/>
    </source>
</evidence>